<feature type="compositionally biased region" description="Basic and acidic residues" evidence="1">
    <location>
        <begin position="303"/>
        <end position="315"/>
    </location>
</feature>
<name>A0A445MKR0_ENSVE</name>
<evidence type="ECO:0000256" key="1">
    <source>
        <dbReference type="SAM" id="MobiDB-lite"/>
    </source>
</evidence>
<dbReference type="EMBL" id="KV876354">
    <property type="protein sequence ID" value="RZR74711.1"/>
    <property type="molecule type" value="Genomic_DNA"/>
</dbReference>
<organism evidence="2">
    <name type="scientific">Ensete ventricosum</name>
    <name type="common">Abyssinian banana</name>
    <name type="synonym">Musa ensete</name>
    <dbReference type="NCBI Taxonomy" id="4639"/>
    <lineage>
        <taxon>Eukaryota</taxon>
        <taxon>Viridiplantae</taxon>
        <taxon>Streptophyta</taxon>
        <taxon>Embryophyta</taxon>
        <taxon>Tracheophyta</taxon>
        <taxon>Spermatophyta</taxon>
        <taxon>Magnoliopsida</taxon>
        <taxon>Liliopsida</taxon>
        <taxon>Zingiberales</taxon>
        <taxon>Musaceae</taxon>
        <taxon>Ensete</taxon>
    </lineage>
</organism>
<dbReference type="Proteomes" id="UP000290560">
    <property type="component" value="Unassembled WGS sequence"/>
</dbReference>
<gene>
    <name evidence="2" type="ORF">BHM03_00041566</name>
</gene>
<evidence type="ECO:0000313" key="2">
    <source>
        <dbReference type="EMBL" id="RZR74711.1"/>
    </source>
</evidence>
<protein>
    <submittedName>
        <fullName evidence="2">Uncharacterized protein</fullName>
    </submittedName>
</protein>
<sequence length="412" mass="46200">PCLAELLHHPGGAASGVGLPLPFYRLPASDDHFSFRFRWSRSRVGGKPFGAHVLRPPPRRDMETPLLQALPRRLRHDGHDLVHPVLRPDEDGRQGLEHLTVALRGPRDLELRPEVHVHQQPLAAADDHIDVLILSYGCIVAEGSKACGHSFDGVLFSLAIPGLLHEVDLEDLGYLNGLRGVPGVGGCDGGFCSEVVVGRVASVAAFPLHIVPDHPVERNGARLQVGPGIESLLRRDPGHAGELPLEEALQHRLARRLRLIASDHPFLIDRLASFLLPLPISNCNLQSIKKRQKWRYRRSNRTANDRGRKHNDRESFDSYTRQARLLPVSFDKHGIASDSRTKRIGEGFMRERERERGKKSESYRDGLVRGDRSVEPWITRRQRWRSEERSLEAEEAAVGVLKEGGGEWRSRS</sequence>
<feature type="non-terminal residue" evidence="2">
    <location>
        <position position="1"/>
    </location>
</feature>
<dbReference type="AlphaFoldDB" id="A0A445MKR0"/>
<reference evidence="2" key="1">
    <citation type="journal article" date="2018" name="Data Brief">
        <title>Genome sequence data from 17 accessions of Ensete ventricosum, a staple food crop for millions in Ethiopia.</title>
        <authorList>
            <person name="Yemataw Z."/>
            <person name="Muzemil S."/>
            <person name="Ambachew D."/>
            <person name="Tripathi L."/>
            <person name="Tesfaye K."/>
            <person name="Chala A."/>
            <person name="Farbos A."/>
            <person name="O'Neill P."/>
            <person name="Moore K."/>
            <person name="Grant M."/>
            <person name="Studholme D.J."/>
        </authorList>
    </citation>
    <scope>NUCLEOTIDE SEQUENCE [LARGE SCALE GENOMIC DNA]</scope>
    <source>
        <tissue evidence="2">Leaf</tissue>
    </source>
</reference>
<feature type="region of interest" description="Disordered" evidence="1">
    <location>
        <begin position="296"/>
        <end position="315"/>
    </location>
</feature>
<proteinExistence type="predicted"/>
<accession>A0A445MKR0</accession>